<dbReference type="InterPro" id="IPR006447">
    <property type="entry name" value="Myb_dom_plants"/>
</dbReference>
<accession>A0A8T2QM32</accession>
<name>A0A8T2QM32_CERRI</name>
<dbReference type="InterPro" id="IPR009057">
    <property type="entry name" value="Homeodomain-like_sf"/>
</dbReference>
<keyword evidence="8" id="KW-1185">Reference proteome</keyword>
<evidence type="ECO:0008006" key="9">
    <source>
        <dbReference type="Google" id="ProtNLM"/>
    </source>
</evidence>
<dbReference type="InterPro" id="IPR001005">
    <property type="entry name" value="SANT/Myb"/>
</dbReference>
<sequence>MSDQHQLQGNDARGPQSALQDSVGNRLERTFAPCETGIHERYHVEAERHQWQEEQQISLLQHGTSSSFNGFSCRPVLQPRVRQSECENSCCQQRSKEPSSYDRGRQRIQEPFPYERGLNQAQHQETELLSNCLSMERQSQPPMQSPSPIDLQGLLGLTNCFSYGSDAQCLSTSSLPQYMIDGTNSESSLPPLHTPSRIEWPSWDRLASESDAIVSLSQALMQDISDEPKGLARSISLDQERSIPLDQSQLASVLYHGQAHMTPSPGNTASGNASTGIIHKQRLRWTPELHKRFVEAVEELGGAEKATPKCVLNLMDIPGLQLSHVKSHLQKYRITKDVPTSQEVCHEWRRGSCSVGAVTMMDLTAATQMNGALQIQMEMQKQLHEQLEVSSKDGFQGFLHGHIQIFD</sequence>
<proteinExistence type="predicted"/>
<dbReference type="GO" id="GO:0003700">
    <property type="term" value="F:DNA-binding transcription factor activity"/>
    <property type="evidence" value="ECO:0007669"/>
    <property type="project" value="InterPro"/>
</dbReference>
<protein>
    <recommendedName>
        <fullName evidence="9">HTH myb-type domain-containing protein</fullName>
    </recommendedName>
</protein>
<evidence type="ECO:0000256" key="3">
    <source>
        <dbReference type="ARBA" id="ARBA00023242"/>
    </source>
</evidence>
<dbReference type="AlphaFoldDB" id="A0A8T2QM32"/>
<dbReference type="SUPFAM" id="SSF46689">
    <property type="entry name" value="Homeodomain-like"/>
    <property type="match status" value="1"/>
</dbReference>
<dbReference type="PANTHER" id="PTHR31499:SF43">
    <property type="entry name" value="MYB FAMILY TRANSCRIPTION FACTOR APL"/>
    <property type="match status" value="1"/>
</dbReference>
<dbReference type="FunFam" id="1.10.10.60:FF:000002">
    <property type="entry name" value="Myb family transcription factor"/>
    <property type="match status" value="1"/>
</dbReference>
<feature type="region of interest" description="Disordered" evidence="4">
    <location>
        <begin position="1"/>
        <end position="25"/>
    </location>
</feature>
<evidence type="ECO:0000256" key="1">
    <source>
        <dbReference type="ARBA" id="ARBA00023015"/>
    </source>
</evidence>
<keyword evidence="2" id="KW-0804">Transcription</keyword>
<evidence type="ECO:0000256" key="2">
    <source>
        <dbReference type="ARBA" id="ARBA00023163"/>
    </source>
</evidence>
<dbReference type="NCBIfam" id="TIGR01557">
    <property type="entry name" value="myb_SHAQKYF"/>
    <property type="match status" value="1"/>
</dbReference>
<dbReference type="EMBL" id="CM035438">
    <property type="protein sequence ID" value="KAH7284999.1"/>
    <property type="molecule type" value="Genomic_DNA"/>
</dbReference>
<keyword evidence="1" id="KW-0805">Transcription regulation</keyword>
<organism evidence="7 8">
    <name type="scientific">Ceratopteris richardii</name>
    <name type="common">Triangle waterfern</name>
    <dbReference type="NCBI Taxonomy" id="49495"/>
    <lineage>
        <taxon>Eukaryota</taxon>
        <taxon>Viridiplantae</taxon>
        <taxon>Streptophyta</taxon>
        <taxon>Embryophyta</taxon>
        <taxon>Tracheophyta</taxon>
        <taxon>Polypodiopsida</taxon>
        <taxon>Polypodiidae</taxon>
        <taxon>Polypodiales</taxon>
        <taxon>Pteridineae</taxon>
        <taxon>Pteridaceae</taxon>
        <taxon>Parkerioideae</taxon>
        <taxon>Ceratopteris</taxon>
    </lineage>
</organism>
<dbReference type="Gene3D" id="1.10.10.60">
    <property type="entry name" value="Homeodomain-like"/>
    <property type="match status" value="1"/>
</dbReference>
<dbReference type="GO" id="GO:0003677">
    <property type="term" value="F:DNA binding"/>
    <property type="evidence" value="ECO:0007669"/>
    <property type="project" value="InterPro"/>
</dbReference>
<keyword evidence="3" id="KW-0539">Nucleus</keyword>
<reference evidence="7" key="1">
    <citation type="submission" date="2021-08" db="EMBL/GenBank/DDBJ databases">
        <title>WGS assembly of Ceratopteris richardii.</title>
        <authorList>
            <person name="Marchant D.B."/>
            <person name="Chen G."/>
            <person name="Jenkins J."/>
            <person name="Shu S."/>
            <person name="Leebens-Mack J."/>
            <person name="Grimwood J."/>
            <person name="Schmutz J."/>
            <person name="Soltis P."/>
            <person name="Soltis D."/>
            <person name="Chen Z.-H."/>
        </authorList>
    </citation>
    <scope>NUCLEOTIDE SEQUENCE</scope>
    <source>
        <strain evidence="7">Whitten #5841</strain>
        <tissue evidence="7">Leaf</tissue>
    </source>
</reference>
<evidence type="ECO:0000259" key="5">
    <source>
        <dbReference type="Pfam" id="PF00249"/>
    </source>
</evidence>
<dbReference type="PANTHER" id="PTHR31499">
    <property type="entry name" value="MYB FAMILY TRANSCRIPTION FACTOR PHL11"/>
    <property type="match status" value="1"/>
</dbReference>
<evidence type="ECO:0000259" key="6">
    <source>
        <dbReference type="Pfam" id="PF14379"/>
    </source>
</evidence>
<evidence type="ECO:0000313" key="8">
    <source>
        <dbReference type="Proteomes" id="UP000825935"/>
    </source>
</evidence>
<evidence type="ECO:0000313" key="7">
    <source>
        <dbReference type="EMBL" id="KAH7284999.1"/>
    </source>
</evidence>
<dbReference type="OrthoDB" id="10363267at2759"/>
<dbReference type="Pfam" id="PF14379">
    <property type="entry name" value="Myb_CC_LHEQLE"/>
    <property type="match status" value="1"/>
</dbReference>
<feature type="domain" description="MYB-CC type transcription factor LHEQLE-containing" evidence="6">
    <location>
        <begin position="368"/>
        <end position="389"/>
    </location>
</feature>
<comment type="caution">
    <text evidence="7">The sequence shown here is derived from an EMBL/GenBank/DDBJ whole genome shotgun (WGS) entry which is preliminary data.</text>
</comment>
<feature type="domain" description="Myb-like" evidence="5">
    <location>
        <begin position="282"/>
        <end position="333"/>
    </location>
</feature>
<evidence type="ECO:0000256" key="4">
    <source>
        <dbReference type="SAM" id="MobiDB-lite"/>
    </source>
</evidence>
<dbReference type="InterPro" id="IPR025756">
    <property type="entry name" value="Myb_CC_LHEQLE"/>
</dbReference>
<dbReference type="InterPro" id="IPR046955">
    <property type="entry name" value="PHR1-like"/>
</dbReference>
<dbReference type="Proteomes" id="UP000825935">
    <property type="component" value="Chromosome 33"/>
</dbReference>
<dbReference type="Pfam" id="PF00249">
    <property type="entry name" value="Myb_DNA-binding"/>
    <property type="match status" value="1"/>
</dbReference>
<gene>
    <name evidence="7" type="ORF">KP509_33G006800</name>
</gene>